<evidence type="ECO:0000259" key="10">
    <source>
        <dbReference type="Pfam" id="PF02784"/>
    </source>
</evidence>
<dbReference type="FunFam" id="3.20.20.10:FF:000003">
    <property type="entry name" value="Diaminopimelate decarboxylase"/>
    <property type="match status" value="1"/>
</dbReference>
<gene>
    <name evidence="11" type="primary">lysA_1</name>
    <name evidence="6" type="synonym">lysA</name>
    <name evidence="11" type="ORF">Acor_44600</name>
</gene>
<proteinExistence type="inferred from homology"/>
<dbReference type="Gene3D" id="2.40.37.10">
    <property type="entry name" value="Lyase, Ornithine Decarboxylase, Chain A, domain 1"/>
    <property type="match status" value="1"/>
</dbReference>
<dbReference type="InterPro" id="IPR022644">
    <property type="entry name" value="De-COase2_N"/>
</dbReference>
<comment type="function">
    <text evidence="6">Specifically catalyzes the decarboxylation of meso-diaminopimelate (meso-DAP) to L-lysine.</text>
</comment>
<reference evidence="11 12" key="1">
    <citation type="submission" date="2019-10" db="EMBL/GenBank/DDBJ databases">
        <title>Whole genome shotgun sequence of Acrocarpospora corrugata NBRC 13972.</title>
        <authorList>
            <person name="Ichikawa N."/>
            <person name="Kimura A."/>
            <person name="Kitahashi Y."/>
            <person name="Komaki H."/>
            <person name="Oguchi A."/>
        </authorList>
    </citation>
    <scope>NUCLEOTIDE SEQUENCE [LARGE SCALE GENOMIC DNA]</scope>
    <source>
        <strain evidence="11 12">NBRC 13972</strain>
    </source>
</reference>
<dbReference type="AlphaFoldDB" id="A0A5M3W0Y1"/>
<evidence type="ECO:0000256" key="6">
    <source>
        <dbReference type="HAMAP-Rule" id="MF_02120"/>
    </source>
</evidence>
<dbReference type="NCBIfam" id="TIGR01048">
    <property type="entry name" value="lysA"/>
    <property type="match status" value="1"/>
</dbReference>
<dbReference type="UniPathway" id="UPA00034">
    <property type="reaction ID" value="UER00027"/>
</dbReference>
<dbReference type="PRINTS" id="PR01181">
    <property type="entry name" value="DAPDCRBXLASE"/>
</dbReference>
<dbReference type="EC" id="4.1.1.20" evidence="6 7"/>
<dbReference type="PANTHER" id="PTHR43727:SF2">
    <property type="entry name" value="GROUP IV DECARBOXYLASE"/>
    <property type="match status" value="1"/>
</dbReference>
<organism evidence="11 12">
    <name type="scientific">Acrocarpospora corrugata</name>
    <dbReference type="NCBI Taxonomy" id="35763"/>
    <lineage>
        <taxon>Bacteria</taxon>
        <taxon>Bacillati</taxon>
        <taxon>Actinomycetota</taxon>
        <taxon>Actinomycetes</taxon>
        <taxon>Streptosporangiales</taxon>
        <taxon>Streptosporangiaceae</taxon>
        <taxon>Acrocarpospora</taxon>
    </lineage>
</organism>
<dbReference type="RefSeq" id="WP_155338624.1">
    <property type="nucleotide sequence ID" value="NZ_BAAABN010000060.1"/>
</dbReference>
<keyword evidence="6" id="KW-0028">Amino-acid biosynthesis</keyword>
<keyword evidence="12" id="KW-1185">Reference proteome</keyword>
<comment type="catalytic activity">
    <reaction evidence="6 9">
        <text>meso-2,6-diaminopimelate + H(+) = L-lysine + CO2</text>
        <dbReference type="Rhea" id="RHEA:15101"/>
        <dbReference type="ChEBI" id="CHEBI:15378"/>
        <dbReference type="ChEBI" id="CHEBI:16526"/>
        <dbReference type="ChEBI" id="CHEBI:32551"/>
        <dbReference type="ChEBI" id="CHEBI:57791"/>
        <dbReference type="EC" id="4.1.1.20"/>
    </reaction>
</comment>
<dbReference type="HAMAP" id="MF_02120">
    <property type="entry name" value="LysA"/>
    <property type="match status" value="1"/>
</dbReference>
<comment type="subunit">
    <text evidence="6">Homodimer.</text>
</comment>
<feature type="binding site" evidence="6">
    <location>
        <position position="373"/>
    </location>
    <ligand>
        <name>substrate</name>
    </ligand>
</feature>
<dbReference type="CDD" id="cd06828">
    <property type="entry name" value="PLPDE_III_DapDC"/>
    <property type="match status" value="1"/>
</dbReference>
<comment type="similarity">
    <text evidence="6">Belongs to the Orn/Lys/Arg decarboxylase class-II family. LysA subfamily.</text>
</comment>
<dbReference type="SUPFAM" id="SSF51419">
    <property type="entry name" value="PLP-binding barrel"/>
    <property type="match status" value="1"/>
</dbReference>
<keyword evidence="5 6" id="KW-0456">Lyase</keyword>
<dbReference type="InterPro" id="IPR009006">
    <property type="entry name" value="Ala_racemase/Decarboxylase_C"/>
</dbReference>
<dbReference type="GO" id="GO:0030170">
    <property type="term" value="F:pyridoxal phosphate binding"/>
    <property type="evidence" value="ECO:0007669"/>
    <property type="project" value="UniProtKB-UniRule"/>
</dbReference>
<sequence length="445" mass="47003">MMCALTQELAATRAGTTGPWSNTTLFGPRGEATVGSVSLTEIADRFGTPAYVVDEADLRSRCRAYRQALPGATIAYAGKAFLCRSVASWIREEGLSLDVCSGGELAIARAVGFPGERIIFHGNAKTPHELQDAIAYGVGRIVVDNLAEITRLAALVPLGHHQKVLLRVIPDIEAGAHPAIRTGGQGQKFGLSTLSGEVDSAVARVLAQPGLRLVGLHCHIGSQITTAQPYARAVRMLVEQLARIRDAHGITLPELDLGGGHAISYRAGESGLDLAKLAAAVRLALVDWSAAFSLPVPALTVEPGRAISGPAGVTLYRVIAVKRHGARTFVAVDGGMSDNPRPSLYGARYTLRMIGRPNLAGTRPVTVVGHHCEAGDILAEDVELPADVRPGDVLVAAATGAYNHSMASTYNLTGRPPVVAVDDGQARLVVRREEPEDFLRRDVGL</sequence>
<feature type="binding site" evidence="6">
    <location>
        <position position="402"/>
    </location>
    <ligand>
        <name>pyridoxal 5'-phosphate</name>
        <dbReference type="ChEBI" id="CHEBI:597326"/>
    </ligand>
</feature>
<evidence type="ECO:0000256" key="5">
    <source>
        <dbReference type="ARBA" id="ARBA00023239"/>
    </source>
</evidence>
<dbReference type="Pfam" id="PF02784">
    <property type="entry name" value="Orn_Arg_deC_N"/>
    <property type="match status" value="1"/>
</dbReference>
<feature type="binding site" evidence="6">
    <location>
        <begin position="302"/>
        <end position="305"/>
    </location>
    <ligand>
        <name>pyridoxal 5'-phosphate</name>
        <dbReference type="ChEBI" id="CHEBI:597326"/>
    </ligand>
</feature>
<comment type="pathway">
    <text evidence="6 9">Amino-acid biosynthesis; L-lysine biosynthesis via DAP pathway; L-lysine from DL-2,6-diaminopimelate: step 1/1.</text>
</comment>
<feature type="domain" description="Orn/DAP/Arg decarboxylase 2 N-terminal" evidence="10">
    <location>
        <begin position="56"/>
        <end position="308"/>
    </location>
</feature>
<evidence type="ECO:0000256" key="7">
    <source>
        <dbReference type="NCBIfam" id="TIGR01048"/>
    </source>
</evidence>
<comment type="caution">
    <text evidence="11">The sequence shown here is derived from an EMBL/GenBank/DDBJ whole genome shotgun (WGS) entry which is preliminary data.</text>
</comment>
<evidence type="ECO:0000256" key="8">
    <source>
        <dbReference type="PIRSR" id="PIRSR600183-50"/>
    </source>
</evidence>
<evidence type="ECO:0000256" key="9">
    <source>
        <dbReference type="RuleBase" id="RU003738"/>
    </source>
</evidence>
<evidence type="ECO:0000313" key="11">
    <source>
        <dbReference type="EMBL" id="GES02394.1"/>
    </source>
</evidence>
<accession>A0A5M3W0Y1</accession>
<dbReference type="Gene3D" id="3.20.20.10">
    <property type="entry name" value="Alanine racemase"/>
    <property type="match status" value="1"/>
</dbReference>
<keyword evidence="4 6" id="KW-0457">Lysine biosynthesis</keyword>
<evidence type="ECO:0000256" key="4">
    <source>
        <dbReference type="ARBA" id="ARBA00023154"/>
    </source>
</evidence>
<feature type="modified residue" description="N6-(pyridoxal phosphate)lysine" evidence="6 8">
    <location>
        <position position="79"/>
    </location>
</feature>
<dbReference type="EMBL" id="BLAD01000058">
    <property type="protein sequence ID" value="GES02394.1"/>
    <property type="molecule type" value="Genomic_DNA"/>
</dbReference>
<dbReference type="OrthoDB" id="9802241at2"/>
<dbReference type="InterPro" id="IPR029066">
    <property type="entry name" value="PLP-binding_barrel"/>
</dbReference>
<comment type="cofactor">
    <cofactor evidence="1 6 8 9">
        <name>pyridoxal 5'-phosphate</name>
        <dbReference type="ChEBI" id="CHEBI:597326"/>
    </cofactor>
</comment>
<dbReference type="InterPro" id="IPR022653">
    <property type="entry name" value="De-COase2_pyr-phos_BS"/>
</dbReference>
<feature type="binding site" evidence="6">
    <location>
        <position position="260"/>
    </location>
    <ligand>
        <name>pyridoxal 5'-phosphate</name>
        <dbReference type="ChEBI" id="CHEBI:597326"/>
    </ligand>
</feature>
<feature type="binding site" evidence="6">
    <location>
        <position position="305"/>
    </location>
    <ligand>
        <name>substrate</name>
    </ligand>
</feature>
<protein>
    <recommendedName>
        <fullName evidence="6 7">Diaminopimelate decarboxylase</fullName>
        <shortName evidence="6">DAP decarboxylase</shortName>
        <shortName evidence="6">DAPDC</shortName>
        <ecNumber evidence="6 7">4.1.1.20</ecNumber>
    </recommendedName>
</protein>
<dbReference type="PROSITE" id="PS00878">
    <property type="entry name" value="ODR_DC_2_1"/>
    <property type="match status" value="1"/>
</dbReference>
<dbReference type="Proteomes" id="UP000334990">
    <property type="component" value="Unassembled WGS sequence"/>
</dbReference>
<feature type="binding site" evidence="6">
    <location>
        <position position="341"/>
    </location>
    <ligand>
        <name>substrate</name>
    </ligand>
</feature>
<keyword evidence="3 6" id="KW-0663">Pyridoxal phosphate</keyword>
<name>A0A5M3W0Y1_9ACTN</name>
<dbReference type="PRINTS" id="PR01179">
    <property type="entry name" value="ODADCRBXLASE"/>
</dbReference>
<feature type="binding site" evidence="6">
    <location>
        <position position="402"/>
    </location>
    <ligand>
        <name>substrate</name>
    </ligand>
</feature>
<keyword evidence="2 6" id="KW-0210">Decarboxylase</keyword>
<evidence type="ECO:0000256" key="1">
    <source>
        <dbReference type="ARBA" id="ARBA00001933"/>
    </source>
</evidence>
<evidence type="ECO:0000256" key="2">
    <source>
        <dbReference type="ARBA" id="ARBA00022793"/>
    </source>
</evidence>
<evidence type="ECO:0000256" key="3">
    <source>
        <dbReference type="ARBA" id="ARBA00022898"/>
    </source>
</evidence>
<evidence type="ECO:0000313" key="12">
    <source>
        <dbReference type="Proteomes" id="UP000334990"/>
    </source>
</evidence>
<feature type="binding site" evidence="6">
    <location>
        <position position="345"/>
    </location>
    <ligand>
        <name>substrate</name>
    </ligand>
</feature>
<dbReference type="InterPro" id="IPR002986">
    <property type="entry name" value="DAP_deCOOHase_LysA"/>
</dbReference>
<dbReference type="InterPro" id="IPR000183">
    <property type="entry name" value="Orn/DAP/Arg_de-COase"/>
</dbReference>
<dbReference type="GO" id="GO:0009089">
    <property type="term" value="P:lysine biosynthetic process via diaminopimelate"/>
    <property type="evidence" value="ECO:0007669"/>
    <property type="project" value="UniProtKB-UniRule"/>
</dbReference>
<dbReference type="PANTHER" id="PTHR43727">
    <property type="entry name" value="DIAMINOPIMELATE DECARBOXYLASE"/>
    <property type="match status" value="1"/>
</dbReference>
<dbReference type="GO" id="GO:0008836">
    <property type="term" value="F:diaminopimelate decarboxylase activity"/>
    <property type="evidence" value="ECO:0007669"/>
    <property type="project" value="UniProtKB-UniRule"/>
</dbReference>
<dbReference type="SUPFAM" id="SSF50621">
    <property type="entry name" value="Alanine racemase C-terminal domain-like"/>
    <property type="match status" value="1"/>
</dbReference>
<feature type="active site" description="Proton donor" evidence="8">
    <location>
        <position position="372"/>
    </location>
</feature>